<gene>
    <name evidence="1" type="ORF">KRX52_06205</name>
</gene>
<dbReference type="EMBL" id="JAHRGL010000015">
    <property type="protein sequence ID" value="MBV2132394.1"/>
    <property type="molecule type" value="Genomic_DNA"/>
</dbReference>
<proteinExistence type="predicted"/>
<organism evidence="1 2">
    <name type="scientific">Geopseudomonas aromaticivorans</name>
    <dbReference type="NCBI Taxonomy" id="2849492"/>
    <lineage>
        <taxon>Bacteria</taxon>
        <taxon>Pseudomonadati</taxon>
        <taxon>Pseudomonadota</taxon>
        <taxon>Gammaproteobacteria</taxon>
        <taxon>Pseudomonadales</taxon>
        <taxon>Pseudomonadaceae</taxon>
        <taxon>Geopseudomonas</taxon>
    </lineage>
</organism>
<protein>
    <submittedName>
        <fullName evidence="1">Uncharacterized protein</fullName>
    </submittedName>
</protein>
<dbReference type="Proteomes" id="UP000813068">
    <property type="component" value="Unassembled WGS sequence"/>
</dbReference>
<keyword evidence="2" id="KW-1185">Reference proteome</keyword>
<comment type="caution">
    <text evidence="1">The sequence shown here is derived from an EMBL/GenBank/DDBJ whole genome shotgun (WGS) entry which is preliminary data.</text>
</comment>
<evidence type="ECO:0000313" key="2">
    <source>
        <dbReference type="Proteomes" id="UP000813068"/>
    </source>
</evidence>
<evidence type="ECO:0000313" key="1">
    <source>
        <dbReference type="EMBL" id="MBV2132394.1"/>
    </source>
</evidence>
<sequence>MPTDVLSPEMLTCRQLSHLARAMLVRFPDDYLVTGFLLNARITHRCLEGHLYKDRWRWHVDGVWITTAEIAELTERYGRWVIRTMDGEIYVVADFHAHGGRKSLRYLVEQFDSAAQTGSLWCVH</sequence>
<reference evidence="1 2" key="1">
    <citation type="submission" date="2021-06" db="EMBL/GenBank/DDBJ databases">
        <title>Differences between aerobic and microaerobic xylene degrading microbial communities.</title>
        <authorList>
            <person name="Banerjee S."/>
            <person name="Tancsics A."/>
        </authorList>
    </citation>
    <scope>NUCLEOTIDE SEQUENCE [LARGE SCALE GENOMIC DNA]</scope>
    <source>
        <strain evidence="1 2">MAP12</strain>
    </source>
</reference>
<dbReference type="RefSeq" id="WP_217680502.1">
    <property type="nucleotide sequence ID" value="NZ_JAHRGL010000015.1"/>
</dbReference>
<accession>A0ABS6MVF8</accession>
<name>A0ABS6MVF8_9GAMM</name>